<dbReference type="RefSeq" id="WP_071020807.1">
    <property type="nucleotide sequence ID" value="NZ_CP017755.1"/>
</dbReference>
<dbReference type="Proteomes" id="UP000177515">
    <property type="component" value="Chromosome 2"/>
</dbReference>
<proteinExistence type="predicted"/>
<sequence>MAKRERSARVLQEEASRRIQKVDEIADEGARIRVPLPQAHPRDARGRNWDIKGIGKGSGHERAVREVVDRLRDEFDLGEAPAGSAPNPFGD</sequence>
<gene>
    <name evidence="2" type="ORF">BKK80_25765</name>
</gene>
<evidence type="ECO:0000313" key="2">
    <source>
        <dbReference type="EMBL" id="AOZ09218.1"/>
    </source>
</evidence>
<organism evidence="2 3">
    <name type="scientific">Cupriavidus malaysiensis</name>
    <dbReference type="NCBI Taxonomy" id="367825"/>
    <lineage>
        <taxon>Bacteria</taxon>
        <taxon>Pseudomonadati</taxon>
        <taxon>Pseudomonadota</taxon>
        <taxon>Betaproteobacteria</taxon>
        <taxon>Burkholderiales</taxon>
        <taxon>Burkholderiaceae</taxon>
        <taxon>Cupriavidus</taxon>
    </lineage>
</organism>
<dbReference type="EMBL" id="CP017755">
    <property type="protein sequence ID" value="AOZ09218.1"/>
    <property type="molecule type" value="Genomic_DNA"/>
</dbReference>
<protein>
    <submittedName>
        <fullName evidence="2">Uncharacterized protein</fullName>
    </submittedName>
</protein>
<accession>A0ABN4TVQ2</accession>
<evidence type="ECO:0000313" key="3">
    <source>
        <dbReference type="Proteomes" id="UP000177515"/>
    </source>
</evidence>
<keyword evidence="3" id="KW-1185">Reference proteome</keyword>
<feature type="compositionally biased region" description="Basic and acidic residues" evidence="1">
    <location>
        <begin position="40"/>
        <end position="50"/>
    </location>
</feature>
<feature type="region of interest" description="Disordered" evidence="1">
    <location>
        <begin position="37"/>
        <end position="61"/>
    </location>
</feature>
<reference evidence="2 3" key="1">
    <citation type="submission" date="2016-10" db="EMBL/GenBank/DDBJ databases">
        <title>Complete genome sequences of three Cupriavidus strains isolated from various Malaysian environments.</title>
        <authorList>
            <person name="Abdullah A.A.-A."/>
            <person name="Shafie N.A.H."/>
            <person name="Lau N.S."/>
        </authorList>
    </citation>
    <scope>NUCLEOTIDE SEQUENCE [LARGE SCALE GENOMIC DNA]</scope>
    <source>
        <strain evidence="2 3">USMAA1020</strain>
    </source>
</reference>
<evidence type="ECO:0000256" key="1">
    <source>
        <dbReference type="SAM" id="MobiDB-lite"/>
    </source>
</evidence>
<name>A0ABN4TVQ2_9BURK</name>